<dbReference type="eggNOG" id="KOG1623">
    <property type="taxonomic scope" value="Eukaryota"/>
</dbReference>
<dbReference type="GO" id="GO:0051119">
    <property type="term" value="F:sugar transmembrane transporter activity"/>
    <property type="evidence" value="ECO:0007669"/>
    <property type="project" value="InterPro"/>
</dbReference>
<dbReference type="RefSeq" id="XP_005840318.1">
    <property type="nucleotide sequence ID" value="XM_005840261.1"/>
</dbReference>
<proteinExistence type="inferred from homology"/>
<dbReference type="Gene3D" id="1.20.1280.290">
    <property type="match status" value="2"/>
</dbReference>
<dbReference type="PANTHER" id="PTHR10791">
    <property type="entry name" value="RAG1-ACTIVATING PROTEIN 1"/>
    <property type="match status" value="1"/>
</dbReference>
<feature type="transmembrane region" description="Helical" evidence="13">
    <location>
        <begin position="111"/>
        <end position="130"/>
    </location>
</feature>
<keyword evidence="5" id="KW-0813">Transport</keyword>
<keyword evidence="9" id="KW-0677">Repeat</keyword>
<comment type="similarity">
    <text evidence="3">Belongs to the SWEET sugar transporter family.</text>
</comment>
<name>L1JZ22_GUITC</name>
<gene>
    <name evidence="14" type="ORF">GUITHDRAFT_101039</name>
</gene>
<dbReference type="InterPro" id="IPR047664">
    <property type="entry name" value="SWEET"/>
</dbReference>
<evidence type="ECO:0000256" key="1">
    <source>
        <dbReference type="ARBA" id="ARBA00004651"/>
    </source>
</evidence>
<keyword evidence="10 13" id="KW-1133">Transmembrane helix</keyword>
<evidence type="ECO:0000256" key="7">
    <source>
        <dbReference type="ARBA" id="ARBA00022597"/>
    </source>
</evidence>
<reference evidence="14 16" key="1">
    <citation type="journal article" date="2012" name="Nature">
        <title>Algal genomes reveal evolutionary mosaicism and the fate of nucleomorphs.</title>
        <authorList>
            <consortium name="DOE Joint Genome Institute"/>
            <person name="Curtis B.A."/>
            <person name="Tanifuji G."/>
            <person name="Burki F."/>
            <person name="Gruber A."/>
            <person name="Irimia M."/>
            <person name="Maruyama S."/>
            <person name="Arias M.C."/>
            <person name="Ball S.G."/>
            <person name="Gile G.H."/>
            <person name="Hirakawa Y."/>
            <person name="Hopkins J.F."/>
            <person name="Kuo A."/>
            <person name="Rensing S.A."/>
            <person name="Schmutz J."/>
            <person name="Symeonidi A."/>
            <person name="Elias M."/>
            <person name="Eveleigh R.J."/>
            <person name="Herman E.K."/>
            <person name="Klute M.J."/>
            <person name="Nakayama T."/>
            <person name="Obornik M."/>
            <person name="Reyes-Prieto A."/>
            <person name="Armbrust E.V."/>
            <person name="Aves S.J."/>
            <person name="Beiko R.G."/>
            <person name="Coutinho P."/>
            <person name="Dacks J.B."/>
            <person name="Durnford D.G."/>
            <person name="Fast N.M."/>
            <person name="Green B.R."/>
            <person name="Grisdale C.J."/>
            <person name="Hempel F."/>
            <person name="Henrissat B."/>
            <person name="Hoppner M.P."/>
            <person name="Ishida K."/>
            <person name="Kim E."/>
            <person name="Koreny L."/>
            <person name="Kroth P.G."/>
            <person name="Liu Y."/>
            <person name="Malik S.B."/>
            <person name="Maier U.G."/>
            <person name="McRose D."/>
            <person name="Mock T."/>
            <person name="Neilson J.A."/>
            <person name="Onodera N.T."/>
            <person name="Poole A.M."/>
            <person name="Pritham E.J."/>
            <person name="Richards T.A."/>
            <person name="Rocap G."/>
            <person name="Roy S.W."/>
            <person name="Sarai C."/>
            <person name="Schaack S."/>
            <person name="Shirato S."/>
            <person name="Slamovits C.H."/>
            <person name="Spencer D.F."/>
            <person name="Suzuki S."/>
            <person name="Worden A.Z."/>
            <person name="Zauner S."/>
            <person name="Barry K."/>
            <person name="Bell C."/>
            <person name="Bharti A.K."/>
            <person name="Crow J.A."/>
            <person name="Grimwood J."/>
            <person name="Kramer R."/>
            <person name="Lindquist E."/>
            <person name="Lucas S."/>
            <person name="Salamov A."/>
            <person name="McFadden G.I."/>
            <person name="Lane C.E."/>
            <person name="Keeling P.J."/>
            <person name="Gray M.W."/>
            <person name="Grigoriev I.V."/>
            <person name="Archibald J.M."/>
        </authorList>
    </citation>
    <scope>NUCLEOTIDE SEQUENCE</scope>
    <source>
        <strain evidence="14 16">CCMP2712</strain>
    </source>
</reference>
<keyword evidence="12 13" id="KW-0472">Membrane</keyword>
<evidence type="ECO:0000256" key="2">
    <source>
        <dbReference type="ARBA" id="ARBA00004653"/>
    </source>
</evidence>
<sequence length="228" mass="25833">MPPITAAGHVVIDTPSPLHFALFPVQIVALIATIAQYLSPYPVIRRIARQNNTGHFSYLPYLTNFINSCLSTFYGFLIRDTFVMMLNSFGVTVTAAYLFAYQRYYHGRMRLLVEIFLSLVTLLGACYQASNMEESKGRYFLGAAQNFISIACFVAPLATVRVVFESRSAESVPFLLALMNFFSSLSWYFYGVIIDDWFVQLPNLLGIFFSLMQLSLFVIFPPARFVVI</sequence>
<evidence type="ECO:0000313" key="16">
    <source>
        <dbReference type="Proteomes" id="UP000011087"/>
    </source>
</evidence>
<dbReference type="AlphaFoldDB" id="L1JZ22"/>
<feature type="transmembrane region" description="Helical" evidence="13">
    <location>
        <begin position="171"/>
        <end position="193"/>
    </location>
</feature>
<keyword evidence="7" id="KW-0762">Sugar transport</keyword>
<evidence type="ECO:0000256" key="5">
    <source>
        <dbReference type="ARBA" id="ARBA00022448"/>
    </source>
</evidence>
<evidence type="ECO:0000313" key="15">
    <source>
        <dbReference type="EnsemblProtists" id="EKX53338"/>
    </source>
</evidence>
<dbReference type="PaxDb" id="55529-EKX53338"/>
<evidence type="ECO:0000256" key="6">
    <source>
        <dbReference type="ARBA" id="ARBA00022475"/>
    </source>
</evidence>
<evidence type="ECO:0000313" key="14">
    <source>
        <dbReference type="EMBL" id="EKX53338.1"/>
    </source>
</evidence>
<evidence type="ECO:0000256" key="13">
    <source>
        <dbReference type="SAM" id="Phobius"/>
    </source>
</evidence>
<dbReference type="InterPro" id="IPR004316">
    <property type="entry name" value="SWEET_rpt"/>
</dbReference>
<evidence type="ECO:0000256" key="4">
    <source>
        <dbReference type="ARBA" id="ARBA00021741"/>
    </source>
</evidence>
<dbReference type="FunFam" id="1.20.1280.290:FF:000007">
    <property type="entry name" value="Bidirectional sugar transporter SWEET7"/>
    <property type="match status" value="1"/>
</dbReference>
<organism evidence="14">
    <name type="scientific">Guillardia theta (strain CCMP2712)</name>
    <name type="common">Cryptophyte</name>
    <dbReference type="NCBI Taxonomy" id="905079"/>
    <lineage>
        <taxon>Eukaryota</taxon>
        <taxon>Cryptophyceae</taxon>
        <taxon>Pyrenomonadales</taxon>
        <taxon>Geminigeraceae</taxon>
        <taxon>Guillardia</taxon>
    </lineage>
</organism>
<dbReference type="OMA" id="GQCTCAG"/>
<feature type="transmembrane region" description="Helical" evidence="13">
    <location>
        <begin position="82"/>
        <end position="99"/>
    </location>
</feature>
<dbReference type="PANTHER" id="PTHR10791:SF30">
    <property type="entry name" value="SUGAR TRANSPORTER SWEET1"/>
    <property type="match status" value="1"/>
</dbReference>
<evidence type="ECO:0000256" key="9">
    <source>
        <dbReference type="ARBA" id="ARBA00022737"/>
    </source>
</evidence>
<dbReference type="KEGG" id="gtt:GUITHDRAFT_101039"/>
<comment type="subcellular location">
    <subcellularLocation>
        <location evidence="1">Cell membrane</location>
        <topology evidence="1">Multi-pass membrane protein</topology>
    </subcellularLocation>
    <subcellularLocation>
        <location evidence="2">Golgi apparatus membrane</location>
        <topology evidence="2">Multi-pass membrane protein</topology>
    </subcellularLocation>
</comment>
<dbReference type="OrthoDB" id="409725at2759"/>
<keyword evidence="6" id="KW-1003">Cell membrane</keyword>
<dbReference type="GO" id="GO:0000139">
    <property type="term" value="C:Golgi membrane"/>
    <property type="evidence" value="ECO:0007669"/>
    <property type="project" value="UniProtKB-SubCell"/>
</dbReference>
<dbReference type="Pfam" id="PF03083">
    <property type="entry name" value="MtN3_slv"/>
    <property type="match status" value="2"/>
</dbReference>
<keyword evidence="8 13" id="KW-0812">Transmembrane</keyword>
<evidence type="ECO:0000256" key="11">
    <source>
        <dbReference type="ARBA" id="ARBA00023034"/>
    </source>
</evidence>
<feature type="transmembrane region" description="Helical" evidence="13">
    <location>
        <begin position="20"/>
        <end position="38"/>
    </location>
</feature>
<feature type="transmembrane region" description="Helical" evidence="13">
    <location>
        <begin position="205"/>
        <end position="227"/>
    </location>
</feature>
<evidence type="ECO:0000256" key="3">
    <source>
        <dbReference type="ARBA" id="ARBA00007809"/>
    </source>
</evidence>
<feature type="transmembrane region" description="Helical" evidence="13">
    <location>
        <begin position="58"/>
        <end position="76"/>
    </location>
</feature>
<dbReference type="Proteomes" id="UP000011087">
    <property type="component" value="Unassembled WGS sequence"/>
</dbReference>
<protein>
    <recommendedName>
        <fullName evidence="4">Sugar transporter SWEET1</fullName>
    </recommendedName>
</protein>
<feature type="transmembrane region" description="Helical" evidence="13">
    <location>
        <begin position="142"/>
        <end position="164"/>
    </location>
</feature>
<keyword evidence="11" id="KW-0333">Golgi apparatus</keyword>
<evidence type="ECO:0000256" key="12">
    <source>
        <dbReference type="ARBA" id="ARBA00023136"/>
    </source>
</evidence>
<evidence type="ECO:0000256" key="10">
    <source>
        <dbReference type="ARBA" id="ARBA00022989"/>
    </source>
</evidence>
<keyword evidence="16" id="KW-1185">Reference proteome</keyword>
<accession>L1JZ22</accession>
<dbReference type="FunFam" id="1.20.1280.290:FF:000004">
    <property type="entry name" value="Sugar transporter SWEET"/>
    <property type="match status" value="1"/>
</dbReference>
<reference evidence="16" key="2">
    <citation type="submission" date="2012-11" db="EMBL/GenBank/DDBJ databases">
        <authorList>
            <person name="Kuo A."/>
            <person name="Curtis B.A."/>
            <person name="Tanifuji G."/>
            <person name="Burki F."/>
            <person name="Gruber A."/>
            <person name="Irimia M."/>
            <person name="Maruyama S."/>
            <person name="Arias M.C."/>
            <person name="Ball S.G."/>
            <person name="Gile G.H."/>
            <person name="Hirakawa Y."/>
            <person name="Hopkins J.F."/>
            <person name="Rensing S.A."/>
            <person name="Schmutz J."/>
            <person name="Symeonidi A."/>
            <person name="Elias M."/>
            <person name="Eveleigh R.J."/>
            <person name="Herman E.K."/>
            <person name="Klute M.J."/>
            <person name="Nakayama T."/>
            <person name="Obornik M."/>
            <person name="Reyes-Prieto A."/>
            <person name="Armbrust E.V."/>
            <person name="Aves S.J."/>
            <person name="Beiko R.G."/>
            <person name="Coutinho P."/>
            <person name="Dacks J.B."/>
            <person name="Durnford D.G."/>
            <person name="Fast N.M."/>
            <person name="Green B.R."/>
            <person name="Grisdale C."/>
            <person name="Hempe F."/>
            <person name="Henrissat B."/>
            <person name="Hoppner M.P."/>
            <person name="Ishida K.-I."/>
            <person name="Kim E."/>
            <person name="Koreny L."/>
            <person name="Kroth P.G."/>
            <person name="Liu Y."/>
            <person name="Malik S.-B."/>
            <person name="Maier U.G."/>
            <person name="McRose D."/>
            <person name="Mock T."/>
            <person name="Neilson J.A."/>
            <person name="Onodera N.T."/>
            <person name="Poole A.M."/>
            <person name="Pritham E.J."/>
            <person name="Richards T.A."/>
            <person name="Rocap G."/>
            <person name="Roy S.W."/>
            <person name="Sarai C."/>
            <person name="Schaack S."/>
            <person name="Shirato S."/>
            <person name="Slamovits C.H."/>
            <person name="Spencer D.F."/>
            <person name="Suzuki S."/>
            <person name="Worden A.Z."/>
            <person name="Zauner S."/>
            <person name="Barry K."/>
            <person name="Bell C."/>
            <person name="Bharti A.K."/>
            <person name="Crow J.A."/>
            <person name="Grimwood J."/>
            <person name="Kramer R."/>
            <person name="Lindquist E."/>
            <person name="Lucas S."/>
            <person name="Salamov A."/>
            <person name="McFadden G.I."/>
            <person name="Lane C.E."/>
            <person name="Keeling P.J."/>
            <person name="Gray M.W."/>
            <person name="Grigoriev I.V."/>
            <person name="Archibald J.M."/>
        </authorList>
    </citation>
    <scope>NUCLEOTIDE SEQUENCE</scope>
    <source>
        <strain evidence="16">CCMP2712</strain>
    </source>
</reference>
<dbReference type="GeneID" id="17310134"/>
<reference evidence="15" key="3">
    <citation type="submission" date="2016-03" db="UniProtKB">
        <authorList>
            <consortium name="EnsemblProtists"/>
        </authorList>
    </citation>
    <scope>IDENTIFICATION</scope>
</reference>
<evidence type="ECO:0000256" key="8">
    <source>
        <dbReference type="ARBA" id="ARBA00022692"/>
    </source>
</evidence>
<dbReference type="GO" id="GO:0005886">
    <property type="term" value="C:plasma membrane"/>
    <property type="evidence" value="ECO:0007669"/>
    <property type="project" value="UniProtKB-SubCell"/>
</dbReference>
<dbReference type="EMBL" id="JH992970">
    <property type="protein sequence ID" value="EKX53338.1"/>
    <property type="molecule type" value="Genomic_DNA"/>
</dbReference>
<dbReference type="EnsemblProtists" id="EKX53338">
    <property type="protein sequence ID" value="EKX53338"/>
    <property type="gene ID" value="GUITHDRAFT_101039"/>
</dbReference>
<dbReference type="HOGENOM" id="CLU_048643_3_3_1"/>